<comment type="caution">
    <text evidence="1">The sequence shown here is derived from an EMBL/GenBank/DDBJ whole genome shotgun (WGS) entry which is preliminary data.</text>
</comment>
<sequence length="111" mass="12188">MTVPATAGLIGSGTGGVPHGPQVLLNEAWPTRPRTIRPAPHPIRVQVRLAWDDGSEWVAGRAERWTQRERRVYVALWHRRVAPVQGVWVNAADVRRNLSVASDGEGSPTPT</sequence>
<dbReference type="EMBL" id="JACCFW010000002">
    <property type="protein sequence ID" value="NYJ76480.1"/>
    <property type="molecule type" value="Genomic_DNA"/>
</dbReference>
<proteinExistence type="predicted"/>
<keyword evidence="2" id="KW-1185">Reference proteome</keyword>
<accession>A0A853DPH8</accession>
<evidence type="ECO:0000313" key="2">
    <source>
        <dbReference type="Proteomes" id="UP000571817"/>
    </source>
</evidence>
<protein>
    <submittedName>
        <fullName evidence="1">Uncharacterized protein</fullName>
    </submittedName>
</protein>
<name>A0A853DPH8_9MICO</name>
<reference evidence="1 2" key="1">
    <citation type="submission" date="2020-07" db="EMBL/GenBank/DDBJ databases">
        <title>Sequencing the genomes of 1000 actinobacteria strains.</title>
        <authorList>
            <person name="Klenk H.-P."/>
        </authorList>
    </citation>
    <scope>NUCLEOTIDE SEQUENCE [LARGE SCALE GENOMIC DNA]</scope>
    <source>
        <strain evidence="1 2">DSM 29531</strain>
    </source>
</reference>
<dbReference type="Proteomes" id="UP000571817">
    <property type="component" value="Unassembled WGS sequence"/>
</dbReference>
<dbReference type="AlphaFoldDB" id="A0A853DPH8"/>
<organism evidence="1 2">
    <name type="scientific">Allobranchiibius huperziae</name>
    <dbReference type="NCBI Taxonomy" id="1874116"/>
    <lineage>
        <taxon>Bacteria</taxon>
        <taxon>Bacillati</taxon>
        <taxon>Actinomycetota</taxon>
        <taxon>Actinomycetes</taxon>
        <taxon>Micrococcales</taxon>
        <taxon>Dermacoccaceae</taxon>
        <taxon>Allobranchiibius</taxon>
    </lineage>
</organism>
<evidence type="ECO:0000313" key="1">
    <source>
        <dbReference type="EMBL" id="NYJ76480.1"/>
    </source>
</evidence>
<gene>
    <name evidence="1" type="ORF">HNR15_003498</name>
</gene>